<sequence length="175" mass="18536">MVQEFRRARVEGDDVQGRRCPVAAWQPTDIQLIHLGPNVGGGLAPDGGFRIGQNIGSDEYISVSAVTASGGSALTAGHFWRDPKVTKRSSPHHSAPRPGSVCPLSGLNPWAAAMGHPWPSAANPASCRVTHEFKPAFGQRGLTGRLRSRSKARSRATRFASWLPGTAVCGLCSDA</sequence>
<organism evidence="1 2">
    <name type="scientific">Pseudomonas orientalis</name>
    <dbReference type="NCBI Taxonomy" id="76758"/>
    <lineage>
        <taxon>Bacteria</taxon>
        <taxon>Pseudomonadati</taxon>
        <taxon>Pseudomonadota</taxon>
        <taxon>Gammaproteobacteria</taxon>
        <taxon>Pseudomonadales</taxon>
        <taxon>Pseudomonadaceae</taxon>
        <taxon>Pseudomonas</taxon>
    </lineage>
</organism>
<dbReference type="EMBL" id="LT629782">
    <property type="protein sequence ID" value="SDT90231.1"/>
    <property type="molecule type" value="Genomic_DNA"/>
</dbReference>
<keyword evidence="2" id="KW-1185">Reference proteome</keyword>
<evidence type="ECO:0000313" key="1">
    <source>
        <dbReference type="EMBL" id="SDT90231.1"/>
    </source>
</evidence>
<name>A0A8B3XUV2_9PSED</name>
<accession>A0A8B3XUV2</accession>
<dbReference type="AlphaFoldDB" id="A0A8B3XUV2"/>
<proteinExistence type="predicted"/>
<reference evidence="1 2" key="1">
    <citation type="submission" date="2016-10" db="EMBL/GenBank/DDBJ databases">
        <authorList>
            <person name="Varghese N."/>
            <person name="Submissions S."/>
        </authorList>
    </citation>
    <scope>NUCLEOTIDE SEQUENCE [LARGE SCALE GENOMIC DNA]</scope>
    <source>
        <strain evidence="1 2">BS2775</strain>
    </source>
</reference>
<gene>
    <name evidence="1" type="ORF">SAMN04490197_0659</name>
</gene>
<protein>
    <submittedName>
        <fullName evidence="1">Uncharacterized protein</fullName>
    </submittedName>
</protein>
<dbReference type="Proteomes" id="UP000183653">
    <property type="component" value="Chromosome I"/>
</dbReference>
<evidence type="ECO:0000313" key="2">
    <source>
        <dbReference type="Proteomes" id="UP000183653"/>
    </source>
</evidence>